<evidence type="ECO:0000313" key="1">
    <source>
        <dbReference type="EMBL" id="SEH06028.1"/>
    </source>
</evidence>
<reference evidence="1 2" key="1">
    <citation type="submission" date="2016-10" db="EMBL/GenBank/DDBJ databases">
        <authorList>
            <person name="de Groot N.N."/>
        </authorList>
    </citation>
    <scope>NUCLEOTIDE SEQUENCE [LARGE SCALE GENOMIC DNA]</scope>
    <source>
        <strain evidence="1">MBHS1</strain>
    </source>
</reference>
<organism evidence="1 2">
    <name type="scientific">Candidatus Venteria ishoeyi</name>
    <dbReference type="NCBI Taxonomy" id="1899563"/>
    <lineage>
        <taxon>Bacteria</taxon>
        <taxon>Pseudomonadati</taxon>
        <taxon>Pseudomonadota</taxon>
        <taxon>Gammaproteobacteria</taxon>
        <taxon>Thiotrichales</taxon>
        <taxon>Thiotrichaceae</taxon>
        <taxon>Venteria</taxon>
    </lineage>
</organism>
<dbReference type="Proteomes" id="UP000236724">
    <property type="component" value="Unassembled WGS sequence"/>
</dbReference>
<accession>A0A1H6F7B4</accession>
<evidence type="ECO:0000313" key="2">
    <source>
        <dbReference type="Proteomes" id="UP000236724"/>
    </source>
</evidence>
<proteinExistence type="predicted"/>
<protein>
    <submittedName>
        <fullName evidence="1">Uncharacterized protein</fullName>
    </submittedName>
</protein>
<dbReference type="AlphaFoldDB" id="A0A1H6F7B4"/>
<keyword evidence="2" id="KW-1185">Reference proteome</keyword>
<dbReference type="EMBL" id="FMSV02000423">
    <property type="protein sequence ID" value="SEH06028.1"/>
    <property type="molecule type" value="Genomic_DNA"/>
</dbReference>
<name>A0A1H6F7B4_9GAMM</name>
<gene>
    <name evidence="1" type="ORF">MBHS_01883</name>
</gene>
<sequence>MICCCSCFARMGDCSIKVTCAAPREAASRPNAPLPAKASRQTAPGRLGINQLNKVSRRRSGVGRNPGSLGTASLRPRHKPAIMRTLPVVVREEAVVLVLRFFKLKFPAYRNNVYIFCHYHKDKARCAPLYDYCEQRADVLQTVPVLLAGEPARWRLPSLPG</sequence>